<proteinExistence type="predicted"/>
<keyword evidence="2" id="KW-1185">Reference proteome</keyword>
<sequence>MVLVLPDGVVVRLTVDYVGLDDLAVRLSYPGLGIHGGFLIAEQGLLVAYAHGPEIFVMRYIDPSVSHSELLGTNPWIDFSGDRPKLFDKVK</sequence>
<protein>
    <submittedName>
        <fullName evidence="1">Uncharacterized protein</fullName>
    </submittedName>
</protein>
<evidence type="ECO:0000313" key="1">
    <source>
        <dbReference type="EMBL" id="QTL39633.1"/>
    </source>
</evidence>
<accession>A0ABX7VL63</accession>
<reference evidence="1 2" key="1">
    <citation type="submission" date="2021-03" db="EMBL/GenBank/DDBJ databases">
        <title>Complete Genome Sequence Data of Xenorhabdus budapestensis strain C72, a Candidate Biological Control Agent, from China.</title>
        <authorList>
            <person name="LI B."/>
            <person name="WANG S."/>
            <person name="QIU D."/>
        </authorList>
    </citation>
    <scope>NUCLEOTIDE SEQUENCE [LARGE SCALE GENOMIC DNA]</scope>
    <source>
        <strain evidence="1 2">C-7-2</strain>
    </source>
</reference>
<evidence type="ECO:0000313" key="2">
    <source>
        <dbReference type="Proteomes" id="UP000665047"/>
    </source>
</evidence>
<organism evidence="1 2">
    <name type="scientific">Xenorhabdus budapestensis</name>
    <dbReference type="NCBI Taxonomy" id="290110"/>
    <lineage>
        <taxon>Bacteria</taxon>
        <taxon>Pseudomonadati</taxon>
        <taxon>Pseudomonadota</taxon>
        <taxon>Gammaproteobacteria</taxon>
        <taxon>Enterobacterales</taxon>
        <taxon>Morganellaceae</taxon>
        <taxon>Xenorhabdus</taxon>
    </lineage>
</organism>
<gene>
    <name evidence="1" type="ORF">HGO23_17910</name>
</gene>
<name>A0ABX7VL63_XENBU</name>
<dbReference type="EMBL" id="CP072455">
    <property type="protein sequence ID" value="QTL39633.1"/>
    <property type="molecule type" value="Genomic_DNA"/>
</dbReference>
<dbReference type="Proteomes" id="UP000665047">
    <property type="component" value="Chromosome"/>
</dbReference>
<dbReference type="RefSeq" id="WP_209027406.1">
    <property type="nucleotide sequence ID" value="NZ_CP072455.1"/>
</dbReference>